<dbReference type="AlphaFoldDB" id="A0A3N0I288"/>
<feature type="domain" description="Solute-binding protein family 3/N-terminal" evidence="3">
    <location>
        <begin position="40"/>
        <end position="261"/>
    </location>
</feature>
<proteinExistence type="predicted"/>
<comment type="caution">
    <text evidence="4">The sequence shown here is derived from an EMBL/GenBank/DDBJ whole genome shotgun (WGS) entry which is preliminary data.</text>
</comment>
<dbReference type="RefSeq" id="WP_128520510.1">
    <property type="nucleotide sequence ID" value="NZ_JALFCT010000010.1"/>
</dbReference>
<dbReference type="Gene3D" id="3.40.190.10">
    <property type="entry name" value="Periplasmic binding protein-like II"/>
    <property type="match status" value="2"/>
</dbReference>
<dbReference type="PROSITE" id="PS51257">
    <property type="entry name" value="PROKAR_LIPOPROTEIN"/>
    <property type="match status" value="1"/>
</dbReference>
<evidence type="ECO:0000256" key="2">
    <source>
        <dbReference type="SAM" id="SignalP"/>
    </source>
</evidence>
<evidence type="ECO:0000313" key="4">
    <source>
        <dbReference type="EMBL" id="RNM30600.1"/>
    </source>
</evidence>
<dbReference type="EMBL" id="RJQC01000002">
    <property type="protein sequence ID" value="RNM30600.1"/>
    <property type="molecule type" value="Genomic_DNA"/>
</dbReference>
<dbReference type="InterPro" id="IPR001638">
    <property type="entry name" value="Solute-binding_3/MltF_N"/>
</dbReference>
<dbReference type="SMART" id="SM00062">
    <property type="entry name" value="PBPb"/>
    <property type="match status" value="1"/>
</dbReference>
<evidence type="ECO:0000256" key="1">
    <source>
        <dbReference type="ARBA" id="ARBA00022729"/>
    </source>
</evidence>
<organism evidence="4 5">
    <name type="scientific">Absicoccus porci</name>
    <dbReference type="NCBI Taxonomy" id="2486576"/>
    <lineage>
        <taxon>Bacteria</taxon>
        <taxon>Bacillati</taxon>
        <taxon>Bacillota</taxon>
        <taxon>Erysipelotrichia</taxon>
        <taxon>Erysipelotrichales</taxon>
        <taxon>Erysipelotrichaceae</taxon>
        <taxon>Absicoccus</taxon>
    </lineage>
</organism>
<protein>
    <submittedName>
        <fullName evidence="4">ABC transporter substrate-binding protein</fullName>
    </submittedName>
</protein>
<feature type="signal peptide" evidence="2">
    <location>
        <begin position="1"/>
        <end position="22"/>
    </location>
</feature>
<dbReference type="PANTHER" id="PTHR35936">
    <property type="entry name" value="MEMBRANE-BOUND LYTIC MUREIN TRANSGLYCOSYLASE F"/>
    <property type="match status" value="1"/>
</dbReference>
<dbReference type="SUPFAM" id="SSF53850">
    <property type="entry name" value="Periplasmic binding protein-like II"/>
    <property type="match status" value="1"/>
</dbReference>
<feature type="chain" id="PRO_5038808689" evidence="2">
    <location>
        <begin position="23"/>
        <end position="268"/>
    </location>
</feature>
<reference evidence="4 5" key="1">
    <citation type="submission" date="2018-11" db="EMBL/GenBank/DDBJ databases">
        <title>Clostridium sp. nov., a member of the family Erysipelotrichaceae isolated from pig faeces.</title>
        <authorList>
            <person name="Chang Y.-H."/>
        </authorList>
    </citation>
    <scope>NUCLEOTIDE SEQUENCE [LARGE SCALE GENOMIC DNA]</scope>
    <source>
        <strain evidence="4 5">YH-panp20</strain>
    </source>
</reference>
<name>A0A3N0I288_9FIRM</name>
<keyword evidence="1 2" id="KW-0732">Signal</keyword>
<dbReference type="Pfam" id="PF00497">
    <property type="entry name" value="SBP_bac_3"/>
    <property type="match status" value="1"/>
</dbReference>
<sequence>MKIFKKVMALVLVVGMTLGLSACGNSSKSSDAASKNDDSVLVVGFDQNFPPFGYKNKKGKFVGFDIEAAKACAKEMGVDIKLQPIDWDSKDMELESGTIDCIWNGFTINGREKKYTWTEPYMNNYQVFVVKSDSGINTIADLKDKNVEVQKESSAETAINDDKDLKASFAQYTSVADYNTAMMDLDSGAADAIAMDYFVALDQTKGKDQFKILDEKLSQEQYAVGFEKGNTKLRDQVQKAMKKMVKDGTYAKLSEKYFGENVVVLSAD</sequence>
<gene>
    <name evidence="4" type="ORF">EDX97_07405</name>
</gene>
<accession>A0A3N0I288</accession>
<dbReference type="PANTHER" id="PTHR35936:SF34">
    <property type="entry name" value="ABC TRANSPORTER EXTRACELLULAR-BINDING PROTEIN YCKB-RELATED"/>
    <property type="match status" value="1"/>
</dbReference>
<keyword evidence="5" id="KW-1185">Reference proteome</keyword>
<dbReference type="OrthoDB" id="9775197at2"/>
<evidence type="ECO:0000313" key="5">
    <source>
        <dbReference type="Proteomes" id="UP000276568"/>
    </source>
</evidence>
<dbReference type="Proteomes" id="UP000276568">
    <property type="component" value="Unassembled WGS sequence"/>
</dbReference>
<evidence type="ECO:0000259" key="3">
    <source>
        <dbReference type="SMART" id="SM00062"/>
    </source>
</evidence>
<dbReference type="CDD" id="cd00996">
    <property type="entry name" value="PBP2_AatB_like"/>
    <property type="match status" value="1"/>
</dbReference>